<reference evidence="3 4" key="1">
    <citation type="submission" date="2018-08" db="EMBL/GenBank/DDBJ databases">
        <title>Genomic Encyclopedia of Archaeal and Bacterial Type Strains, Phase II (KMG-II): from individual species to whole genera.</title>
        <authorList>
            <person name="Goeker M."/>
        </authorList>
    </citation>
    <scope>NUCLEOTIDE SEQUENCE [LARGE SCALE GENOMIC DNA]</scope>
    <source>
        <strain evidence="3 4">DSM 15986</strain>
    </source>
</reference>
<protein>
    <submittedName>
        <fullName evidence="3">Uncharacterized protein</fullName>
    </submittedName>
</protein>
<comment type="caution">
    <text evidence="3">The sequence shown here is derived from an EMBL/GenBank/DDBJ whole genome shotgun (WGS) entry which is preliminary data.</text>
</comment>
<dbReference type="PROSITE" id="PS51257">
    <property type="entry name" value="PROKAR_LIPOPROTEIN"/>
    <property type="match status" value="1"/>
</dbReference>
<keyword evidence="4" id="KW-1185">Reference proteome</keyword>
<accession>A0A3E0DWB9</accession>
<dbReference type="AlphaFoldDB" id="A0A3E0DWB9"/>
<proteinExistence type="predicted"/>
<feature type="transmembrane region" description="Helical" evidence="1">
    <location>
        <begin position="51"/>
        <end position="72"/>
    </location>
</feature>
<keyword evidence="1" id="KW-0472">Membrane</keyword>
<dbReference type="RefSeq" id="WP_249037295.1">
    <property type="nucleotide sequence ID" value="NZ_QUNF01000007.1"/>
</dbReference>
<evidence type="ECO:0000313" key="3">
    <source>
        <dbReference type="EMBL" id="REG90348.1"/>
    </source>
</evidence>
<evidence type="ECO:0000256" key="2">
    <source>
        <dbReference type="SAM" id="SignalP"/>
    </source>
</evidence>
<dbReference type="Proteomes" id="UP000256405">
    <property type="component" value="Unassembled WGS sequence"/>
</dbReference>
<keyword evidence="1" id="KW-0812">Transmembrane</keyword>
<name>A0A3E0DWB9_9BACT</name>
<evidence type="ECO:0000313" key="4">
    <source>
        <dbReference type="Proteomes" id="UP000256405"/>
    </source>
</evidence>
<organism evidence="3 4">
    <name type="scientific">Algoriphagus antarcticus</name>
    <dbReference type="NCBI Taxonomy" id="238540"/>
    <lineage>
        <taxon>Bacteria</taxon>
        <taxon>Pseudomonadati</taxon>
        <taxon>Bacteroidota</taxon>
        <taxon>Cytophagia</taxon>
        <taxon>Cytophagales</taxon>
        <taxon>Cyclobacteriaceae</taxon>
        <taxon>Algoriphagus</taxon>
    </lineage>
</organism>
<gene>
    <name evidence="3" type="ORF">C8N25_10787</name>
</gene>
<sequence>MMKTKIIALSILLFIVSIGGAFACEVCKSKQPKGFADITHGSGPGSNLEYFIVWGAAILVTITLGLSLKFLIKPQENQPDHIKNSILDHL</sequence>
<keyword evidence="1" id="KW-1133">Transmembrane helix</keyword>
<evidence type="ECO:0000256" key="1">
    <source>
        <dbReference type="SAM" id="Phobius"/>
    </source>
</evidence>
<feature type="chain" id="PRO_5017821629" evidence="2">
    <location>
        <begin position="24"/>
        <end position="90"/>
    </location>
</feature>
<keyword evidence="2" id="KW-0732">Signal</keyword>
<dbReference type="EMBL" id="QUNF01000007">
    <property type="protein sequence ID" value="REG90348.1"/>
    <property type="molecule type" value="Genomic_DNA"/>
</dbReference>
<feature type="signal peptide" evidence="2">
    <location>
        <begin position="1"/>
        <end position="23"/>
    </location>
</feature>